<sequence>MATGTYEGTVYALQNAPAVGTFARAAVAGGQVYCSIDRSTALTATGLTLASTHHVGKLPKNAVVLYSIVWPIATATFDAPDATTGATTGTLGIAGDTDLFGDIATLASTTPQVIIPKPDGTTYTNTLDPLEADVDVFLTSAAVDWTTAEGFAVMIFYTIAGQIS</sequence>
<reference evidence="1" key="1">
    <citation type="journal article" date="2015" name="Nature">
        <title>Complex archaea that bridge the gap between prokaryotes and eukaryotes.</title>
        <authorList>
            <person name="Spang A."/>
            <person name="Saw J.H."/>
            <person name="Jorgensen S.L."/>
            <person name="Zaremba-Niedzwiedzka K."/>
            <person name="Martijn J."/>
            <person name="Lind A.E."/>
            <person name="van Eijk R."/>
            <person name="Schleper C."/>
            <person name="Guy L."/>
            <person name="Ettema T.J."/>
        </authorList>
    </citation>
    <scope>NUCLEOTIDE SEQUENCE</scope>
</reference>
<comment type="caution">
    <text evidence="1">The sequence shown here is derived from an EMBL/GenBank/DDBJ whole genome shotgun (WGS) entry which is preliminary data.</text>
</comment>
<dbReference type="AlphaFoldDB" id="A0A0F9DCZ6"/>
<accession>A0A0F9DCZ6</accession>
<name>A0A0F9DCZ6_9ZZZZ</name>
<dbReference type="EMBL" id="LAZR01042301">
    <property type="protein sequence ID" value="KKL09853.1"/>
    <property type="molecule type" value="Genomic_DNA"/>
</dbReference>
<protein>
    <submittedName>
        <fullName evidence="1">Uncharacterized protein</fullName>
    </submittedName>
</protein>
<gene>
    <name evidence="1" type="ORF">LCGC14_2561710</name>
</gene>
<evidence type="ECO:0000313" key="1">
    <source>
        <dbReference type="EMBL" id="KKL09853.1"/>
    </source>
</evidence>
<organism evidence="1">
    <name type="scientific">marine sediment metagenome</name>
    <dbReference type="NCBI Taxonomy" id="412755"/>
    <lineage>
        <taxon>unclassified sequences</taxon>
        <taxon>metagenomes</taxon>
        <taxon>ecological metagenomes</taxon>
    </lineage>
</organism>
<proteinExistence type="predicted"/>